<keyword evidence="1" id="KW-0472">Membrane</keyword>
<protein>
    <submittedName>
        <fullName evidence="2">Uncharacterized protein</fullName>
    </submittedName>
</protein>
<reference evidence="2" key="1">
    <citation type="submission" date="2010-05" db="EMBL/GenBank/DDBJ databases">
        <authorList>
            <person name="Muzny D."/>
            <person name="Qin X."/>
            <person name="Buhay C."/>
            <person name="Dugan-Rocha S."/>
            <person name="Ding Y."/>
            <person name="Chen G."/>
            <person name="Hawes A."/>
            <person name="Holder M."/>
            <person name="Jhangiani S."/>
            <person name="Johnson A."/>
            <person name="Khan Z."/>
            <person name="Li Z."/>
            <person name="Liu W."/>
            <person name="Liu X."/>
            <person name="Perez L."/>
            <person name="Shen H."/>
            <person name="Wang Q."/>
            <person name="Watt J."/>
            <person name="Xi L."/>
            <person name="Xin Y."/>
            <person name="Zhou J."/>
            <person name="Deng J."/>
            <person name="Jiang H."/>
            <person name="Liu Y."/>
            <person name="Qu J."/>
            <person name="Song X.-Z."/>
            <person name="Zhang L."/>
            <person name="Villasana D."/>
            <person name="Johnson A."/>
            <person name="Liu J."/>
            <person name="Liyanage D."/>
            <person name="Lorensuhewa L."/>
            <person name="Robinson T."/>
            <person name="Song A."/>
            <person name="Song B.-B."/>
            <person name="Dinh H."/>
            <person name="Thornton R."/>
            <person name="Coyle M."/>
            <person name="Francisco L."/>
            <person name="Jackson L."/>
            <person name="Javaid M."/>
            <person name="Korchina V."/>
            <person name="Kovar C."/>
            <person name="Mata R."/>
            <person name="Mathew T."/>
            <person name="Ngo R."/>
            <person name="Nguyen L."/>
            <person name="Nguyen N."/>
            <person name="Okwuonu G."/>
            <person name="Ongeri F."/>
            <person name="Pham C."/>
            <person name="Simmons D."/>
            <person name="Wilczek-Boney K."/>
            <person name="Hale W."/>
            <person name="Jakkamsetti A."/>
            <person name="Pham P."/>
            <person name="Ruth R."/>
            <person name="San Lucas F."/>
            <person name="Warren J."/>
            <person name="Zhang J."/>
            <person name="Zhao Z."/>
            <person name="Zhou C."/>
            <person name="Zhu D."/>
            <person name="Lee S."/>
            <person name="Bess C."/>
            <person name="Blankenburg K."/>
            <person name="Forbes L."/>
            <person name="Fu Q."/>
            <person name="Gubbala S."/>
            <person name="Hirani K."/>
            <person name="Jayaseelan J.C."/>
            <person name="Lara F."/>
            <person name="Munidasa M."/>
            <person name="Palculict T."/>
            <person name="Patil S."/>
            <person name="Pu L.-L."/>
            <person name="Saada N."/>
            <person name="Tang L."/>
            <person name="Weissenberger G."/>
            <person name="Zhu Y."/>
            <person name="Hemphill L."/>
            <person name="Shang Y."/>
            <person name="Youmans B."/>
            <person name="Ayvaz T."/>
            <person name="Ross M."/>
            <person name="Santibanez J."/>
            <person name="Aqrawi P."/>
            <person name="Gross S."/>
            <person name="Joshi V."/>
            <person name="Fowler G."/>
            <person name="Nazareth L."/>
            <person name="Reid J."/>
            <person name="Worley K."/>
            <person name="Petrosino J."/>
            <person name="Highlander S."/>
            <person name="Gibbs R."/>
        </authorList>
    </citation>
    <scope>NUCLEOTIDE SEQUENCE [LARGE SCALE GENOMIC DNA]</scope>
    <source>
        <strain evidence="2">ATCC 53516</strain>
    </source>
</reference>
<comment type="caution">
    <text evidence="2">The sequence shown here is derived from an EMBL/GenBank/DDBJ whole genome shotgun (WGS) entry which is preliminary data.</text>
</comment>
<feature type="transmembrane region" description="Helical" evidence="1">
    <location>
        <begin position="35"/>
        <end position="54"/>
    </location>
</feature>
<evidence type="ECO:0000256" key="1">
    <source>
        <dbReference type="SAM" id="Phobius"/>
    </source>
</evidence>
<dbReference type="AlphaFoldDB" id="D6S7X7"/>
<organism evidence="2">
    <name type="scientific">Finegoldia magna ATCC 53516</name>
    <dbReference type="NCBI Taxonomy" id="525282"/>
    <lineage>
        <taxon>Bacteria</taxon>
        <taxon>Bacillati</taxon>
        <taxon>Bacillota</taxon>
        <taxon>Tissierellia</taxon>
        <taxon>Tissierellales</taxon>
        <taxon>Peptoniphilaceae</taxon>
        <taxon>Finegoldia</taxon>
    </lineage>
</organism>
<dbReference type="Proteomes" id="UP000004063">
    <property type="component" value="Chromosome"/>
</dbReference>
<evidence type="ECO:0000313" key="2">
    <source>
        <dbReference type="EMBL" id="EFH92905.1"/>
    </source>
</evidence>
<accession>D6S7X7</accession>
<keyword evidence="1" id="KW-0812">Transmembrane</keyword>
<gene>
    <name evidence="2" type="ORF">HMPREF0391_10563</name>
</gene>
<keyword evidence="1" id="KW-1133">Transmembrane helix</keyword>
<dbReference type="HOGENOM" id="CLU_2990084_0_0_9"/>
<dbReference type="EMBL" id="ACHM02000002">
    <property type="protein sequence ID" value="EFH92905.1"/>
    <property type="molecule type" value="Genomic_DNA"/>
</dbReference>
<name>D6S7X7_FINMA</name>
<sequence length="57" mass="6903">MKSKKIKKLVEFIYLITLIIMFLNFNEIIKLNRLIEGSLIFFNIILCFIYYNVLNKN</sequence>
<feature type="transmembrane region" description="Helical" evidence="1">
    <location>
        <begin position="12"/>
        <end position="29"/>
    </location>
</feature>
<proteinExistence type="predicted"/>